<dbReference type="PANTHER" id="PTHR43464:SF82">
    <property type="entry name" value="METHYLTRANSFERASE DOMAIN-CONTAINING PROTEIN"/>
    <property type="match status" value="1"/>
</dbReference>
<dbReference type="EMBL" id="CP094298">
    <property type="protein sequence ID" value="UNZ01843.1"/>
    <property type="molecule type" value="Genomic_DNA"/>
</dbReference>
<reference evidence="2 3" key="1">
    <citation type="submission" date="2022-03" db="EMBL/GenBank/DDBJ databases">
        <title>Complete genome of Streptomyces rimosus ssp. rimosus R7 (=ATCC 10970).</title>
        <authorList>
            <person name="Beganovic S."/>
            <person name="Ruckert C."/>
            <person name="Busche T."/>
            <person name="Kalinowski J."/>
            <person name="Wittmann C."/>
        </authorList>
    </citation>
    <scope>NUCLEOTIDE SEQUENCE [LARGE SCALE GENOMIC DNA]</scope>
    <source>
        <strain evidence="2 3">R7</strain>
    </source>
</reference>
<sequence>MRTIRERYAADAAGHARWTESNRALWDSWTEAHVRSDHYDVRGFLAGRESLQSFEPGELGPVAGRSLLHLQCHFGLDTLSWARRGAHVTGVDFSPAAVGQANAIAAKAGLPAEFVCAQLYDLPPRFDHAFDIVYVSFGSLVWLPDIGRWARAAARYLAPGGVLYVAEYHPMVHVLDFDEDADGPRLRYPYFHRTEPLTHDLDGPYAGPGSGAIAGYTWAHSLGEILTSVIRAGLRPEFLHEYPSAWFPMLPYLERRADGRYWLPARIEGECPLLFTLRATAPGAPA</sequence>
<dbReference type="GeneID" id="66859074"/>
<dbReference type="Pfam" id="PF13649">
    <property type="entry name" value="Methyltransf_25"/>
    <property type="match status" value="1"/>
</dbReference>
<evidence type="ECO:0000313" key="3">
    <source>
        <dbReference type="Proteomes" id="UP000829494"/>
    </source>
</evidence>
<dbReference type="Gene3D" id="3.40.50.150">
    <property type="entry name" value="Vaccinia Virus protein VP39"/>
    <property type="match status" value="1"/>
</dbReference>
<feature type="domain" description="Methyltransferase" evidence="1">
    <location>
        <begin position="68"/>
        <end position="161"/>
    </location>
</feature>
<protein>
    <submittedName>
        <fullName evidence="2">Demethylrebeccamycin-D-glucose O-methyltransferase</fullName>
        <ecNumber evidence="2">2.1.1.164</ecNumber>
    </submittedName>
</protein>
<organism evidence="2 3">
    <name type="scientific">Streptomyces rimosus subsp. rimosus</name>
    <dbReference type="NCBI Taxonomy" id="132474"/>
    <lineage>
        <taxon>Bacteria</taxon>
        <taxon>Bacillati</taxon>
        <taxon>Actinomycetota</taxon>
        <taxon>Actinomycetes</taxon>
        <taxon>Kitasatosporales</taxon>
        <taxon>Streptomycetaceae</taxon>
        <taxon>Streptomyces</taxon>
    </lineage>
</organism>
<dbReference type="PANTHER" id="PTHR43464">
    <property type="entry name" value="METHYLTRANSFERASE"/>
    <property type="match status" value="1"/>
</dbReference>
<dbReference type="Proteomes" id="UP000829494">
    <property type="component" value="Chromosome"/>
</dbReference>
<dbReference type="RefSeq" id="WP_003983629.1">
    <property type="nucleotide sequence ID" value="NZ_CP043497.1"/>
</dbReference>
<dbReference type="GO" id="GO:0102082">
    <property type="term" value="F:demethylrebeccamycin--D-glucose O-methyltransferase activity"/>
    <property type="evidence" value="ECO:0007669"/>
    <property type="project" value="UniProtKB-EC"/>
</dbReference>
<dbReference type="EC" id="2.1.1.164" evidence="2"/>
<dbReference type="InterPro" id="IPR029063">
    <property type="entry name" value="SAM-dependent_MTases_sf"/>
</dbReference>
<proteinExistence type="predicted"/>
<gene>
    <name evidence="2" type="primary">rebM3</name>
    <name evidence="2" type="ORF">SRIMR7_06805</name>
</gene>
<evidence type="ECO:0000313" key="2">
    <source>
        <dbReference type="EMBL" id="UNZ01843.1"/>
    </source>
</evidence>
<name>A0ABY3YV73_STRRM</name>
<dbReference type="InterPro" id="IPR041698">
    <property type="entry name" value="Methyltransf_25"/>
</dbReference>
<dbReference type="CDD" id="cd02440">
    <property type="entry name" value="AdoMet_MTases"/>
    <property type="match status" value="1"/>
</dbReference>
<evidence type="ECO:0000259" key="1">
    <source>
        <dbReference type="Pfam" id="PF13649"/>
    </source>
</evidence>
<keyword evidence="2" id="KW-0808">Transferase</keyword>
<keyword evidence="3" id="KW-1185">Reference proteome</keyword>
<dbReference type="SUPFAM" id="SSF53335">
    <property type="entry name" value="S-adenosyl-L-methionine-dependent methyltransferases"/>
    <property type="match status" value="1"/>
</dbReference>
<keyword evidence="2" id="KW-0489">Methyltransferase</keyword>
<accession>A0ABY3YV73</accession>
<dbReference type="GO" id="GO:0032259">
    <property type="term" value="P:methylation"/>
    <property type="evidence" value="ECO:0007669"/>
    <property type="project" value="UniProtKB-KW"/>
</dbReference>